<dbReference type="Proteomes" id="UP000515511">
    <property type="component" value="Chromosome"/>
</dbReference>
<dbReference type="EMBL" id="CP043641">
    <property type="protein sequence ID" value="QNE37518.1"/>
    <property type="molecule type" value="Genomic_DNA"/>
</dbReference>
<sequence>MTPVSPRLILINGAPASGKTTLARAWCARHAAELPLALDIDALRAMLGGWQDDLHAAGLAARELAVAAISVHLASGRDVMVPQYLRRVEFVERLEATAANCGAVFVETALRIDAATAAERFDRRAASLGGADIHSTLPAEMAAVVEDFERFLLTRPRVVRIPSGEGPLAALDAAVAAASG</sequence>
<protein>
    <submittedName>
        <fullName evidence="1">ATP-binding protein</fullName>
    </submittedName>
</protein>
<dbReference type="InterPro" id="IPR027417">
    <property type="entry name" value="P-loop_NTPase"/>
</dbReference>
<dbReference type="SUPFAM" id="SSF52540">
    <property type="entry name" value="P-loop containing nucleoside triphosphate hydrolases"/>
    <property type="match status" value="1"/>
</dbReference>
<evidence type="ECO:0000313" key="1">
    <source>
        <dbReference type="EMBL" id="QNE37518.1"/>
    </source>
</evidence>
<gene>
    <name evidence="1" type="ORF">F1C12_03405</name>
</gene>
<accession>A0A7G6YGA3</accession>
<dbReference type="AlphaFoldDB" id="A0A7G6YGA3"/>
<name>A0A7G6YGA3_9MICO</name>
<proteinExistence type="predicted"/>
<organism evidence="1 2">
    <name type="scientific">Leifsonia shinshuensis</name>
    <dbReference type="NCBI Taxonomy" id="150026"/>
    <lineage>
        <taxon>Bacteria</taxon>
        <taxon>Bacillati</taxon>
        <taxon>Actinomycetota</taxon>
        <taxon>Actinomycetes</taxon>
        <taxon>Micrococcales</taxon>
        <taxon>Microbacteriaceae</taxon>
        <taxon>Leifsonia</taxon>
    </lineage>
</organism>
<dbReference type="Gene3D" id="3.40.50.300">
    <property type="entry name" value="P-loop containing nucleotide triphosphate hydrolases"/>
    <property type="match status" value="1"/>
</dbReference>
<dbReference type="GO" id="GO:0005524">
    <property type="term" value="F:ATP binding"/>
    <property type="evidence" value="ECO:0007669"/>
    <property type="project" value="UniProtKB-KW"/>
</dbReference>
<dbReference type="KEGG" id="lse:F1C12_03405"/>
<reference evidence="2" key="1">
    <citation type="submission" date="2019-09" db="EMBL/GenBank/DDBJ databases">
        <title>Antimicrobial potential of Antarctic Bacteria.</title>
        <authorList>
            <person name="Benaud N."/>
            <person name="Edwards R.J."/>
            <person name="Ferrari B.C."/>
        </authorList>
    </citation>
    <scope>NUCLEOTIDE SEQUENCE [LARGE SCALE GENOMIC DNA]</scope>
    <source>
        <strain evidence="2">INR9</strain>
    </source>
</reference>
<keyword evidence="1" id="KW-0067">ATP-binding</keyword>
<dbReference type="Pfam" id="PF13671">
    <property type="entry name" value="AAA_33"/>
    <property type="match status" value="1"/>
</dbReference>
<evidence type="ECO:0000313" key="2">
    <source>
        <dbReference type="Proteomes" id="UP000515511"/>
    </source>
</evidence>
<keyword evidence="1" id="KW-0547">Nucleotide-binding</keyword>